<dbReference type="Pfam" id="PF19736">
    <property type="entry name" value="DUF6226"/>
    <property type="match status" value="2"/>
</dbReference>
<evidence type="ECO:0000313" key="1">
    <source>
        <dbReference type="EMBL" id="XDP45923.1"/>
    </source>
</evidence>
<proteinExistence type="predicted"/>
<accession>A0AB39L438</accession>
<protein>
    <submittedName>
        <fullName evidence="1">DUF6226 family protein</fullName>
    </submittedName>
</protein>
<dbReference type="InterPro" id="IPR045773">
    <property type="entry name" value="DUF6226"/>
</dbReference>
<reference evidence="1" key="1">
    <citation type="submission" date="2024-07" db="EMBL/GenBank/DDBJ databases">
        <authorList>
            <person name="fu j."/>
        </authorList>
    </citation>
    <scope>NUCLEOTIDE SEQUENCE</scope>
    <source>
        <strain evidence="1">P10A9</strain>
    </source>
</reference>
<organism evidence="1">
    <name type="scientific">Sinomonas puerhi</name>
    <dbReference type="NCBI Taxonomy" id="3238584"/>
    <lineage>
        <taxon>Bacteria</taxon>
        <taxon>Bacillati</taxon>
        <taxon>Actinomycetota</taxon>
        <taxon>Actinomycetes</taxon>
        <taxon>Micrococcales</taxon>
        <taxon>Micrococcaceae</taxon>
        <taxon>Sinomonas</taxon>
    </lineage>
</organism>
<dbReference type="RefSeq" id="WP_369046335.1">
    <property type="nucleotide sequence ID" value="NZ_CP163302.1"/>
</dbReference>
<dbReference type="KEGG" id="spue:AB5L97_02575"/>
<name>A0AB39L438_9MICC</name>
<dbReference type="AlphaFoldDB" id="A0AB39L438"/>
<sequence>MEEDLFEGPARALPASAPMARRAAAYTSRPDGPSAAPVRHRAGYGPFVGFLASRGIDPRTTARDPVALVGQLRAHHREMMDRPGLAEAAAVFLGNALTALRPDACWVGDIVRGPRQRITPLTLLTRLGDATPEQLEQLSERVRAWAAAVYAEPLDFPEPVPRTLPHPYVRPAGAEPGDAGALEQIALALLTHLQANYRVAVRSGAPPSLPTGDDLEGGGWAVTVEPGSPDAAPLAMAVSPVRGVAVRAGALTGFRFPAMPRDVFEEHHRLRNPAGEVIWPTEADLRDLEQTVLAVAEGRFAERFPGPEPDWFEHALAYERGAGSTRKRGGGLHTAQGAEILDAARTRVAGLQRGWQPWPLAG</sequence>
<gene>
    <name evidence="1" type="ORF">AB5L97_02575</name>
</gene>
<dbReference type="EMBL" id="CP163302">
    <property type="protein sequence ID" value="XDP45923.1"/>
    <property type="molecule type" value="Genomic_DNA"/>
</dbReference>